<organism evidence="4 5">
    <name type="scientific">Crassostrea virginica</name>
    <name type="common">Eastern oyster</name>
    <dbReference type="NCBI Taxonomy" id="6565"/>
    <lineage>
        <taxon>Eukaryota</taxon>
        <taxon>Metazoa</taxon>
        <taxon>Spiralia</taxon>
        <taxon>Lophotrochozoa</taxon>
        <taxon>Mollusca</taxon>
        <taxon>Bivalvia</taxon>
        <taxon>Autobranchia</taxon>
        <taxon>Pteriomorphia</taxon>
        <taxon>Ostreida</taxon>
        <taxon>Ostreoidea</taxon>
        <taxon>Ostreidae</taxon>
        <taxon>Crassostrea</taxon>
    </lineage>
</organism>
<dbReference type="OrthoDB" id="2963168at2759"/>
<evidence type="ECO:0000256" key="1">
    <source>
        <dbReference type="ARBA" id="ARBA00007381"/>
    </source>
</evidence>
<dbReference type="KEGG" id="cvn:111122849"/>
<dbReference type="Gene3D" id="3.30.420.40">
    <property type="match status" value="2"/>
</dbReference>
<name>A0A8B8CZ89_CRAVI</name>
<dbReference type="GO" id="GO:0140662">
    <property type="term" value="F:ATP-dependent protein folding chaperone"/>
    <property type="evidence" value="ECO:0007669"/>
    <property type="project" value="InterPro"/>
</dbReference>
<evidence type="ECO:0000256" key="2">
    <source>
        <dbReference type="ARBA" id="ARBA00022741"/>
    </source>
</evidence>
<sequence>MTDSEENRKSKCQRLFVAAIDFGTTYSGYAFSSKDNWAKVITNHVNLSGGNQISQKAPTALLLNPDKTFKAFGYEAEQQYANLASDDSNNCKKFYFFQKFKLILKTDFEHRVHRKTACLDINGKSLDAITVFTHCIEYIKKQLLTDLNDSVAFTPKLADIEFVLTVPAIWDDTAKMFMREAAVKAGIPDDQLLIALEPEAASIYCQLMYLEPQNESSFRVTELNTEAKYMVVDLGGGTADITVHQLKRNGTIAELAPASGGLWGGLCIDQAFKDLLQDIFGEETMIKFHSDEEYTDDAFDFWQGFEIRKRSLDFDNGTNNIHLRIPMGFMDIVKKIHKIKNEKEVIKILEKSKLKGNDIKIVNGKLHIPTVIIEKIFRETSEKIVNHIKNLLKEVGESLKVILLVGGFSDCSLIQNHIRQTFDIKGKTRVVIPNQCELAVLKGAVYFGHHPDMITERVSRYTYGIQIWPKFDASQHKSDKLVSLNFEERCRDVFFKFVTKGERVSVGFERSYPLRALGCTGGTLECGIFISRTENPQYIDDDDCEMLGIVKAEGVEDGTEIVESLIFGKTEIQAKVWHCRTKKQYSTVIDLLSEKTKYPKKN</sequence>
<proteinExistence type="inferred from homology"/>
<comment type="similarity">
    <text evidence="1">Belongs to the heat shock protein 70 family.</text>
</comment>
<keyword evidence="2" id="KW-0547">Nucleotide-binding</keyword>
<dbReference type="PANTHER" id="PTHR14187">
    <property type="entry name" value="ALPHA KINASE/ELONGATION FACTOR 2 KINASE"/>
    <property type="match status" value="1"/>
</dbReference>
<evidence type="ECO:0000313" key="4">
    <source>
        <dbReference type="Proteomes" id="UP000694844"/>
    </source>
</evidence>
<dbReference type="InterPro" id="IPR043129">
    <property type="entry name" value="ATPase_NBD"/>
</dbReference>
<dbReference type="GeneID" id="111122849"/>
<dbReference type="Pfam" id="PF00012">
    <property type="entry name" value="HSP70"/>
    <property type="match status" value="1"/>
</dbReference>
<gene>
    <name evidence="5" type="primary">LOC111122849</name>
</gene>
<dbReference type="PANTHER" id="PTHR14187:SF5">
    <property type="entry name" value="HEAT SHOCK 70 KDA PROTEIN 12A"/>
    <property type="match status" value="1"/>
</dbReference>
<protein>
    <submittedName>
        <fullName evidence="5">Heat shock 70 kDa protein 12A-like</fullName>
    </submittedName>
</protein>
<dbReference type="InterPro" id="IPR013126">
    <property type="entry name" value="Hsp_70_fam"/>
</dbReference>
<dbReference type="GO" id="GO:0005524">
    <property type="term" value="F:ATP binding"/>
    <property type="evidence" value="ECO:0007669"/>
    <property type="project" value="UniProtKB-KW"/>
</dbReference>
<accession>A0A8B8CZ89</accession>
<dbReference type="Proteomes" id="UP000694844">
    <property type="component" value="Chromosome 3"/>
</dbReference>
<keyword evidence="3" id="KW-0067">ATP-binding</keyword>
<keyword evidence="4" id="KW-1185">Reference proteome</keyword>
<dbReference type="CDD" id="cd10229">
    <property type="entry name" value="ASKHA_NBD_HSP70_HSPA12"/>
    <property type="match status" value="1"/>
</dbReference>
<evidence type="ECO:0000313" key="5">
    <source>
        <dbReference type="RefSeq" id="XP_022320564.1"/>
    </source>
</evidence>
<reference evidence="5" key="1">
    <citation type="submission" date="2025-08" db="UniProtKB">
        <authorList>
            <consortium name="RefSeq"/>
        </authorList>
    </citation>
    <scope>IDENTIFICATION</scope>
    <source>
        <tissue evidence="5">Whole sample</tissue>
    </source>
</reference>
<evidence type="ECO:0000256" key="3">
    <source>
        <dbReference type="ARBA" id="ARBA00022840"/>
    </source>
</evidence>
<dbReference type="RefSeq" id="XP_022320564.1">
    <property type="nucleotide sequence ID" value="XM_022464856.1"/>
</dbReference>
<dbReference type="AlphaFoldDB" id="A0A8B8CZ89"/>
<dbReference type="SUPFAM" id="SSF53067">
    <property type="entry name" value="Actin-like ATPase domain"/>
    <property type="match status" value="2"/>
</dbReference>